<comment type="caution">
    <text evidence="2">The sequence shown here is derived from an EMBL/GenBank/DDBJ whole genome shotgun (WGS) entry which is preliminary data.</text>
</comment>
<dbReference type="GO" id="GO:0016491">
    <property type="term" value="F:oxidoreductase activity"/>
    <property type="evidence" value="ECO:0007669"/>
    <property type="project" value="UniProtKB-KW"/>
</dbReference>
<dbReference type="RefSeq" id="WP_382407985.1">
    <property type="nucleotide sequence ID" value="NZ_JBHSGU010000002.1"/>
</dbReference>
<dbReference type="EC" id="1.1.1.-" evidence="2"/>
<dbReference type="EMBL" id="JBHSGU010000002">
    <property type="protein sequence ID" value="MFC4700516.1"/>
    <property type="molecule type" value="Genomic_DNA"/>
</dbReference>
<dbReference type="Proteomes" id="UP001595897">
    <property type="component" value="Unassembled WGS sequence"/>
</dbReference>
<dbReference type="InterPro" id="IPR013154">
    <property type="entry name" value="ADH-like_N"/>
</dbReference>
<gene>
    <name evidence="2" type="ORF">ACFO4O_10125</name>
</gene>
<dbReference type="InterPro" id="IPR013149">
    <property type="entry name" value="ADH-like_C"/>
</dbReference>
<dbReference type="PANTHER" id="PTHR45033:SF2">
    <property type="entry name" value="ZINC-TYPE ALCOHOL DEHYDROGENASE-LIKE PROTEIN C1773.06C"/>
    <property type="match status" value="1"/>
</dbReference>
<organism evidence="2 3">
    <name type="scientific">Glaciecola siphonariae</name>
    <dbReference type="NCBI Taxonomy" id="521012"/>
    <lineage>
        <taxon>Bacteria</taxon>
        <taxon>Pseudomonadati</taxon>
        <taxon>Pseudomonadota</taxon>
        <taxon>Gammaproteobacteria</taxon>
        <taxon>Alteromonadales</taxon>
        <taxon>Alteromonadaceae</taxon>
        <taxon>Glaciecola</taxon>
    </lineage>
</organism>
<dbReference type="InterPro" id="IPR011032">
    <property type="entry name" value="GroES-like_sf"/>
</dbReference>
<dbReference type="InterPro" id="IPR020843">
    <property type="entry name" value="ER"/>
</dbReference>
<keyword evidence="2" id="KW-0560">Oxidoreductase</keyword>
<feature type="domain" description="Enoyl reductase (ER)" evidence="1">
    <location>
        <begin position="10"/>
        <end position="335"/>
    </location>
</feature>
<accession>A0ABV9LXE0</accession>
<proteinExistence type="predicted"/>
<dbReference type="CDD" id="cd08276">
    <property type="entry name" value="MDR7"/>
    <property type="match status" value="1"/>
</dbReference>
<dbReference type="InterPro" id="IPR036291">
    <property type="entry name" value="NAD(P)-bd_dom_sf"/>
</dbReference>
<name>A0ABV9LXE0_9ALTE</name>
<sequence length="338" mass="35707">MKVYEIVKGNTVDSIKCVERAEPLPRADEVCIDMRACALNYRDILVIKGTYAENGKTTGVIPVSDGAGIISSVGSDVTHLKVGDRVCGAFMPGWINGPLNAEKQAGSLGGEVDGVLAEQVVLPASGVVRFPAHLSFEEASTLPCAGVTAWYANFVGANLQAGQTVLLLGTGGVSIFALQFAKMIGAKVIITSSNDAKLEKTKALGADHVINYKKQPDWEQVVLNLTEGEGVDHAVEVGGPGTINKTLQAVKFGGSISLMGVLTGLASEVATGLILHKNIKIQGTYVGSVDMFKAMNRAIEVNKLTPQIDKVFNFAQAHKALAYLESTKHFGKVVVKVN</sequence>
<evidence type="ECO:0000259" key="1">
    <source>
        <dbReference type="SMART" id="SM00829"/>
    </source>
</evidence>
<dbReference type="Gene3D" id="3.90.180.10">
    <property type="entry name" value="Medium-chain alcohol dehydrogenases, catalytic domain"/>
    <property type="match status" value="1"/>
</dbReference>
<dbReference type="PANTHER" id="PTHR45033">
    <property type="match status" value="1"/>
</dbReference>
<dbReference type="SUPFAM" id="SSF51735">
    <property type="entry name" value="NAD(P)-binding Rossmann-fold domains"/>
    <property type="match status" value="1"/>
</dbReference>
<reference evidence="3" key="1">
    <citation type="journal article" date="2019" name="Int. J. Syst. Evol. Microbiol.">
        <title>The Global Catalogue of Microorganisms (GCM) 10K type strain sequencing project: providing services to taxonomists for standard genome sequencing and annotation.</title>
        <authorList>
            <consortium name="The Broad Institute Genomics Platform"/>
            <consortium name="The Broad Institute Genome Sequencing Center for Infectious Disease"/>
            <person name="Wu L."/>
            <person name="Ma J."/>
        </authorList>
    </citation>
    <scope>NUCLEOTIDE SEQUENCE [LARGE SCALE GENOMIC DNA]</scope>
    <source>
        <strain evidence="3">KACC 12507</strain>
    </source>
</reference>
<dbReference type="Pfam" id="PF00107">
    <property type="entry name" value="ADH_zinc_N"/>
    <property type="match status" value="1"/>
</dbReference>
<evidence type="ECO:0000313" key="3">
    <source>
        <dbReference type="Proteomes" id="UP001595897"/>
    </source>
</evidence>
<protein>
    <submittedName>
        <fullName evidence="2">NAD(P)-dependent alcohol dehydrogenase</fullName>
        <ecNumber evidence="2">1.1.1.-</ecNumber>
    </submittedName>
</protein>
<dbReference type="SUPFAM" id="SSF50129">
    <property type="entry name" value="GroES-like"/>
    <property type="match status" value="1"/>
</dbReference>
<evidence type="ECO:0000313" key="2">
    <source>
        <dbReference type="EMBL" id="MFC4700516.1"/>
    </source>
</evidence>
<dbReference type="Pfam" id="PF08240">
    <property type="entry name" value="ADH_N"/>
    <property type="match status" value="1"/>
</dbReference>
<dbReference type="Gene3D" id="3.40.50.720">
    <property type="entry name" value="NAD(P)-binding Rossmann-like Domain"/>
    <property type="match status" value="1"/>
</dbReference>
<dbReference type="SMART" id="SM00829">
    <property type="entry name" value="PKS_ER"/>
    <property type="match status" value="1"/>
</dbReference>
<dbReference type="InterPro" id="IPR052711">
    <property type="entry name" value="Zinc_ADH-like"/>
</dbReference>
<keyword evidence="3" id="KW-1185">Reference proteome</keyword>